<dbReference type="EMBL" id="JAVRBK010000010">
    <property type="protein sequence ID" value="KAK5638801.1"/>
    <property type="molecule type" value="Genomic_DNA"/>
</dbReference>
<protein>
    <recommendedName>
        <fullName evidence="10">Myrosinase 1-like</fullName>
    </recommendedName>
</protein>
<dbReference type="Proteomes" id="UP001329430">
    <property type="component" value="Chromosome 10"/>
</dbReference>
<dbReference type="GO" id="GO:0008422">
    <property type="term" value="F:beta-glucosidase activity"/>
    <property type="evidence" value="ECO:0007669"/>
    <property type="project" value="TreeGrafter"/>
</dbReference>
<dbReference type="Gene3D" id="3.20.20.80">
    <property type="entry name" value="Glycosidases"/>
    <property type="match status" value="1"/>
</dbReference>
<evidence type="ECO:0000256" key="6">
    <source>
        <dbReference type="RuleBase" id="RU003690"/>
    </source>
</evidence>
<dbReference type="AlphaFoldDB" id="A0AAN7V487"/>
<evidence type="ECO:0000256" key="7">
    <source>
        <dbReference type="SAM" id="SignalP"/>
    </source>
</evidence>
<proteinExistence type="inferred from homology"/>
<dbReference type="Pfam" id="PF00232">
    <property type="entry name" value="Glyco_hydro_1"/>
    <property type="match status" value="1"/>
</dbReference>
<dbReference type="GO" id="GO:0005975">
    <property type="term" value="P:carbohydrate metabolic process"/>
    <property type="evidence" value="ECO:0007669"/>
    <property type="project" value="InterPro"/>
</dbReference>
<keyword evidence="4" id="KW-0325">Glycoprotein</keyword>
<sequence>MHVLLIIVVTFLIRENLAKNRTLPDDLILGCATSAYQVEGAWNEDGKGENIWDRFTHTRPEMIADGTNGDIACDSYHKIDEDVALIKDVGFSRYRISISWTRILPYGFVNVINKEGIKYYNNLIDKLISNGITPQVTLYQFDLPQVLQDLGGWTNSLVSKWFEDYARVVFDTFGDRVKEWITVNEPKEICRLGYANGTEAPGIKSSGVGQYLCVRNALLAHARVYHLYKNEFDISQKGRISISIECDWKEPGSNSSADREAAYRDRQFEFGMYAHPIYTPEGDFPEIVKKIVASRSIAEGFTESRLPSFTPEEVSYIRGTYDFFGLNYYCTLYVVNTLPIAIGLPSYDKDIGIATFSDPNWFTGTKDYFNNVPWGFRKMLKYIKHHYGDPEILVTEIGIPVPEEFDDYNSTKFHNDHLNALLDAVEIDKVKVKAYTVWSLMDNFALASGYTVKFGVYHVDFKDPNRKRTPKLSHKYFKELTKTRVVKDKLDDRYVQH</sequence>
<evidence type="ECO:0000256" key="3">
    <source>
        <dbReference type="ARBA" id="ARBA00022801"/>
    </source>
</evidence>
<comment type="subunit">
    <text evidence="2">Homodimer.</text>
</comment>
<dbReference type="InterPro" id="IPR001360">
    <property type="entry name" value="Glyco_hydro_1"/>
</dbReference>
<name>A0AAN7V487_9COLE</name>
<dbReference type="InterPro" id="IPR017853">
    <property type="entry name" value="GH"/>
</dbReference>
<evidence type="ECO:0000313" key="9">
    <source>
        <dbReference type="Proteomes" id="UP001329430"/>
    </source>
</evidence>
<dbReference type="FunFam" id="3.20.20.80:FF:000013">
    <property type="entry name" value="lactase-phlorizin hydrolase"/>
    <property type="match status" value="1"/>
</dbReference>
<evidence type="ECO:0008006" key="10">
    <source>
        <dbReference type="Google" id="ProtNLM"/>
    </source>
</evidence>
<evidence type="ECO:0000256" key="4">
    <source>
        <dbReference type="ARBA" id="ARBA00023180"/>
    </source>
</evidence>
<feature type="signal peptide" evidence="7">
    <location>
        <begin position="1"/>
        <end position="18"/>
    </location>
</feature>
<feature type="chain" id="PRO_5043037011" description="Myrosinase 1-like" evidence="7">
    <location>
        <begin position="19"/>
        <end position="497"/>
    </location>
</feature>
<dbReference type="SUPFAM" id="SSF51445">
    <property type="entry name" value="(Trans)glycosidases"/>
    <property type="match status" value="1"/>
</dbReference>
<keyword evidence="9" id="KW-1185">Reference proteome</keyword>
<accession>A0AAN7V487</accession>
<comment type="caution">
    <text evidence="8">The sequence shown here is derived from an EMBL/GenBank/DDBJ whole genome shotgun (WGS) entry which is preliminary data.</text>
</comment>
<evidence type="ECO:0000256" key="2">
    <source>
        <dbReference type="ARBA" id="ARBA00011738"/>
    </source>
</evidence>
<organism evidence="8 9">
    <name type="scientific">Pyrocoelia pectoralis</name>
    <dbReference type="NCBI Taxonomy" id="417401"/>
    <lineage>
        <taxon>Eukaryota</taxon>
        <taxon>Metazoa</taxon>
        <taxon>Ecdysozoa</taxon>
        <taxon>Arthropoda</taxon>
        <taxon>Hexapoda</taxon>
        <taxon>Insecta</taxon>
        <taxon>Pterygota</taxon>
        <taxon>Neoptera</taxon>
        <taxon>Endopterygota</taxon>
        <taxon>Coleoptera</taxon>
        <taxon>Polyphaga</taxon>
        <taxon>Elateriformia</taxon>
        <taxon>Elateroidea</taxon>
        <taxon>Lampyridae</taxon>
        <taxon>Lampyrinae</taxon>
        <taxon>Pyrocoelia</taxon>
    </lineage>
</organism>
<evidence type="ECO:0000313" key="8">
    <source>
        <dbReference type="EMBL" id="KAK5638801.1"/>
    </source>
</evidence>
<keyword evidence="7" id="KW-0732">Signal</keyword>
<dbReference type="PANTHER" id="PTHR10353">
    <property type="entry name" value="GLYCOSYL HYDROLASE"/>
    <property type="match status" value="1"/>
</dbReference>
<dbReference type="PRINTS" id="PR00131">
    <property type="entry name" value="GLHYDRLASE1"/>
</dbReference>
<gene>
    <name evidence="8" type="ORF">RI129_013096</name>
</gene>
<evidence type="ECO:0000256" key="5">
    <source>
        <dbReference type="ARBA" id="ARBA00023295"/>
    </source>
</evidence>
<keyword evidence="3" id="KW-0378">Hydrolase</keyword>
<evidence type="ECO:0000256" key="1">
    <source>
        <dbReference type="ARBA" id="ARBA00010838"/>
    </source>
</evidence>
<reference evidence="8 9" key="1">
    <citation type="journal article" date="2024" name="Insects">
        <title>An Improved Chromosome-Level Genome Assembly of the Firefly Pyrocoelia pectoralis.</title>
        <authorList>
            <person name="Fu X."/>
            <person name="Meyer-Rochow V.B."/>
            <person name="Ballantyne L."/>
            <person name="Zhu X."/>
        </authorList>
    </citation>
    <scope>NUCLEOTIDE SEQUENCE [LARGE SCALE GENOMIC DNA]</scope>
    <source>
        <strain evidence="8">XCY_ONT2</strain>
    </source>
</reference>
<keyword evidence="5" id="KW-0326">Glycosidase</keyword>
<dbReference type="PANTHER" id="PTHR10353:SF36">
    <property type="entry name" value="LP05116P"/>
    <property type="match status" value="1"/>
</dbReference>
<comment type="similarity">
    <text evidence="1 6">Belongs to the glycosyl hydrolase 1 family.</text>
</comment>